<feature type="region of interest" description="Disordered" evidence="1">
    <location>
        <begin position="1"/>
        <end position="59"/>
    </location>
</feature>
<dbReference type="AlphaFoldDB" id="A0A286F712"/>
<reference evidence="3" key="1">
    <citation type="submission" date="2017-09" db="EMBL/GenBank/DDBJ databases">
        <authorList>
            <person name="Varghese N."/>
            <person name="Submissions S."/>
        </authorList>
    </citation>
    <scope>NUCLEOTIDE SEQUENCE [LARGE SCALE GENOMIC DNA]</scope>
    <source>
        <strain evidence="3">DSM 29961</strain>
    </source>
</reference>
<gene>
    <name evidence="2" type="ORF">SAMN06269250_0751</name>
</gene>
<evidence type="ECO:0000256" key="1">
    <source>
        <dbReference type="SAM" id="MobiDB-lite"/>
    </source>
</evidence>
<dbReference type="Proteomes" id="UP000219452">
    <property type="component" value="Unassembled WGS sequence"/>
</dbReference>
<dbReference type="EMBL" id="OCNH01000001">
    <property type="protein sequence ID" value="SOD79005.1"/>
    <property type="molecule type" value="Genomic_DNA"/>
</dbReference>
<dbReference type="OrthoDB" id="966004at2"/>
<evidence type="ECO:0000313" key="3">
    <source>
        <dbReference type="Proteomes" id="UP000219452"/>
    </source>
</evidence>
<proteinExistence type="predicted"/>
<sequence>MENKEQPPGVPQPAGQDGFLVSEETENVDASGVDDRSTGMGEGDKDFLGKTNLKDKDDE</sequence>
<keyword evidence="3" id="KW-1185">Reference proteome</keyword>
<dbReference type="RefSeq" id="WP_097124436.1">
    <property type="nucleotide sequence ID" value="NZ_OCNH01000001.1"/>
</dbReference>
<accession>A0A286F712</accession>
<name>A0A286F712_9BACT</name>
<organism evidence="2 3">
    <name type="scientific">Spirosoma fluviale</name>
    <dbReference type="NCBI Taxonomy" id="1597977"/>
    <lineage>
        <taxon>Bacteria</taxon>
        <taxon>Pseudomonadati</taxon>
        <taxon>Bacteroidota</taxon>
        <taxon>Cytophagia</taxon>
        <taxon>Cytophagales</taxon>
        <taxon>Cytophagaceae</taxon>
        <taxon>Spirosoma</taxon>
    </lineage>
</organism>
<feature type="compositionally biased region" description="Basic and acidic residues" evidence="1">
    <location>
        <begin position="33"/>
        <end position="59"/>
    </location>
</feature>
<protein>
    <submittedName>
        <fullName evidence="2">Uncharacterized protein</fullName>
    </submittedName>
</protein>
<evidence type="ECO:0000313" key="2">
    <source>
        <dbReference type="EMBL" id="SOD79005.1"/>
    </source>
</evidence>